<feature type="compositionally biased region" description="Basic residues" evidence="1">
    <location>
        <begin position="44"/>
        <end position="54"/>
    </location>
</feature>
<dbReference type="AlphaFoldDB" id="A0A8S8ZFH4"/>
<sequence length="455" mass="50724">MSRFPDVRIENIVYDSSHHHKHTTSLPSPLPSPTFGTEFEPHHRYSHSHSHRGHLASPSPRDLGSSETFSSGTKHNDKMCIQEISHNTYTNGTRPDVTERVYNCHKGLCDFPTVKQIWQTLPEKSNRSEPRYPGYLPVHLPPTPRESKEPSPVGKRDSGYLHGTRVSEPSRSSRHNDDHPNYKYGSSPSDSKPKADVYTRPSVVVTHNYNVPQEDNTRRRSERDPSPGPGHSGHYKQHSKKDSGFEFINLADEDRKRRRAGRPSDAVSTTATTGIVPASRPPRTGDNTGRYGSSPTGPSGMDSLRRRNSVSSRNDDSGRTPRPRTVSGGSRSRASSVGVRFADDVVELKGILKKPAGTREDSNERSKDRSTKGKGVEVEMSIEELRRSVADLGLRGATRDRNVEKESNVSLSLTGSMASIDYDRLRSRFERDNGGSTGRHGGNRATRNGDRYDYY</sequence>
<reference evidence="2 3" key="1">
    <citation type="submission" date="2017-07" db="EMBL/GenBank/DDBJ databases">
        <title>Genome sequence of the Sordaria macrospora wild type strain R19027.</title>
        <authorList>
            <person name="Nowrousian M."/>
            <person name="Teichert I."/>
            <person name="Kueck U."/>
        </authorList>
    </citation>
    <scope>NUCLEOTIDE SEQUENCE [LARGE SCALE GENOMIC DNA]</scope>
    <source>
        <strain evidence="2 3">R19027</strain>
        <tissue evidence="2">Mycelium</tissue>
    </source>
</reference>
<dbReference type="VEuPathDB" id="FungiDB:SMAC_07996"/>
<feature type="region of interest" description="Disordered" evidence="1">
    <location>
        <begin position="17"/>
        <end position="74"/>
    </location>
</feature>
<protein>
    <submittedName>
        <fullName evidence="2">Uncharacterized protein</fullName>
    </submittedName>
</protein>
<organism evidence="2 3">
    <name type="scientific">Sordaria macrospora</name>
    <dbReference type="NCBI Taxonomy" id="5147"/>
    <lineage>
        <taxon>Eukaryota</taxon>
        <taxon>Fungi</taxon>
        <taxon>Dikarya</taxon>
        <taxon>Ascomycota</taxon>
        <taxon>Pezizomycotina</taxon>
        <taxon>Sordariomycetes</taxon>
        <taxon>Sordariomycetidae</taxon>
        <taxon>Sordariales</taxon>
        <taxon>Sordariaceae</taxon>
        <taxon>Sordaria</taxon>
    </lineage>
</organism>
<feature type="compositionally biased region" description="Polar residues" evidence="1">
    <location>
        <begin position="285"/>
        <end position="297"/>
    </location>
</feature>
<evidence type="ECO:0000313" key="2">
    <source>
        <dbReference type="EMBL" id="KAA8629377.1"/>
    </source>
</evidence>
<feature type="compositionally biased region" description="Polar residues" evidence="1">
    <location>
        <begin position="205"/>
        <end position="214"/>
    </location>
</feature>
<feature type="region of interest" description="Disordered" evidence="1">
    <location>
        <begin position="352"/>
        <end position="377"/>
    </location>
</feature>
<comment type="caution">
    <text evidence="2">The sequence shown here is derived from an EMBL/GenBank/DDBJ whole genome shotgun (WGS) entry which is preliminary data.</text>
</comment>
<evidence type="ECO:0000256" key="1">
    <source>
        <dbReference type="SAM" id="MobiDB-lite"/>
    </source>
</evidence>
<feature type="compositionally biased region" description="Low complexity" evidence="1">
    <location>
        <begin position="326"/>
        <end position="336"/>
    </location>
</feature>
<feature type="compositionally biased region" description="Basic and acidic residues" evidence="1">
    <location>
        <begin position="145"/>
        <end position="159"/>
    </location>
</feature>
<feature type="region of interest" description="Disordered" evidence="1">
    <location>
        <begin position="122"/>
        <end position="336"/>
    </location>
</feature>
<evidence type="ECO:0000313" key="3">
    <source>
        <dbReference type="Proteomes" id="UP000433876"/>
    </source>
</evidence>
<dbReference type="Proteomes" id="UP000433876">
    <property type="component" value="Unassembled WGS sequence"/>
</dbReference>
<name>A0A8S8ZFH4_SORMA</name>
<proteinExistence type="predicted"/>
<feature type="compositionally biased region" description="Basic and acidic residues" evidence="1">
    <location>
        <begin position="357"/>
        <end position="377"/>
    </location>
</feature>
<feature type="compositionally biased region" description="Basic and acidic residues" evidence="1">
    <location>
        <begin position="215"/>
        <end position="225"/>
    </location>
</feature>
<dbReference type="EMBL" id="NMPR01000138">
    <property type="protein sequence ID" value="KAA8629377.1"/>
    <property type="molecule type" value="Genomic_DNA"/>
</dbReference>
<accession>A0A8S8ZFH4</accession>
<gene>
    <name evidence="2" type="ORF">SMACR_07996</name>
</gene>
<feature type="region of interest" description="Disordered" evidence="1">
    <location>
        <begin position="429"/>
        <end position="455"/>
    </location>
</feature>